<evidence type="ECO:0000313" key="2">
    <source>
        <dbReference type="EMBL" id="KAG5930020.1"/>
    </source>
</evidence>
<name>A0A8K0JEI8_9HYPO</name>
<feature type="compositionally biased region" description="Basic and acidic residues" evidence="1">
    <location>
        <begin position="1"/>
        <end position="14"/>
    </location>
</feature>
<evidence type="ECO:0000256" key="1">
    <source>
        <dbReference type="SAM" id="MobiDB-lite"/>
    </source>
</evidence>
<comment type="caution">
    <text evidence="2">The sequence shown here is derived from an EMBL/GenBank/DDBJ whole genome shotgun (WGS) entry which is preliminary data.</text>
</comment>
<proteinExistence type="predicted"/>
<dbReference type="OrthoDB" id="5337545at2759"/>
<protein>
    <submittedName>
        <fullName evidence="2">Uncharacterized protein</fullName>
    </submittedName>
</protein>
<dbReference type="AlphaFoldDB" id="A0A8K0JEI8"/>
<gene>
    <name evidence="2" type="ORF">E4U42_003323</name>
</gene>
<feature type="region of interest" description="Disordered" evidence="1">
    <location>
        <begin position="1"/>
        <end position="58"/>
    </location>
</feature>
<reference evidence="2" key="1">
    <citation type="journal article" date="2020" name="bioRxiv">
        <title>Whole genome comparisons of ergot fungi reveals the divergence and evolution of species within the genus Claviceps are the result of varying mechanisms driving genome evolution and host range expansion.</title>
        <authorList>
            <person name="Wyka S.A."/>
            <person name="Mondo S.J."/>
            <person name="Liu M."/>
            <person name="Dettman J."/>
            <person name="Nalam V."/>
            <person name="Broders K.D."/>
        </authorList>
    </citation>
    <scope>NUCLEOTIDE SEQUENCE</scope>
    <source>
        <strain evidence="2">CCC 489</strain>
    </source>
</reference>
<dbReference type="Proteomes" id="UP000811619">
    <property type="component" value="Unassembled WGS sequence"/>
</dbReference>
<feature type="region of interest" description="Disordered" evidence="1">
    <location>
        <begin position="66"/>
        <end position="85"/>
    </location>
</feature>
<accession>A0A8K0JEI8</accession>
<keyword evidence="3" id="KW-1185">Reference proteome</keyword>
<feature type="compositionally biased region" description="Basic and acidic residues" evidence="1">
    <location>
        <begin position="25"/>
        <end position="42"/>
    </location>
</feature>
<organism evidence="2 3">
    <name type="scientific">Claviceps africana</name>
    <dbReference type="NCBI Taxonomy" id="83212"/>
    <lineage>
        <taxon>Eukaryota</taxon>
        <taxon>Fungi</taxon>
        <taxon>Dikarya</taxon>
        <taxon>Ascomycota</taxon>
        <taxon>Pezizomycotina</taxon>
        <taxon>Sordariomycetes</taxon>
        <taxon>Hypocreomycetidae</taxon>
        <taxon>Hypocreales</taxon>
        <taxon>Clavicipitaceae</taxon>
        <taxon>Claviceps</taxon>
    </lineage>
</organism>
<sequence>MMGPDKITRADRVSTEPQAGVVEGAEERANSESATEKRKGKEVPSTADRMRSSGRALLNSALGDLPALGAQTGQKGAGDGVTSSSYQAHQSVYGSQGSSKGAIFASSSRTFKPTNDAKTANPRFDAFAQGSGIGESAYLEHTTAQLPEAARSSPQSTVDGIDVVRLLSQPEGCELSPPSEDYDFTPVGAVGLQQGLFGSETAWPFWDQLLNFNPEFLVKPEPSSTETKAYVGTSNLEEARNIWLQQWNEVLTSYADDVWGDLGPLAKAAKIEIARTDQDKADKGPSFPALERLRLVLAHVRGH</sequence>
<dbReference type="EMBL" id="SRPY01000027">
    <property type="protein sequence ID" value="KAG5930020.1"/>
    <property type="molecule type" value="Genomic_DNA"/>
</dbReference>
<evidence type="ECO:0000313" key="3">
    <source>
        <dbReference type="Proteomes" id="UP000811619"/>
    </source>
</evidence>